<reference evidence="3 4" key="1">
    <citation type="submission" date="2015-12" db="EMBL/GenBank/DDBJ databases">
        <title>Draft genome of the nematode, Onchocerca flexuosa.</title>
        <authorList>
            <person name="Mitreva M."/>
        </authorList>
    </citation>
    <scope>NUCLEOTIDE SEQUENCE [LARGE SCALE GENOMIC DNA]</scope>
    <source>
        <strain evidence="3">Red Deer</strain>
    </source>
</reference>
<sequence>MNENDSFVAEGFFTSTEAITLARIILNLITFNIFIIMLSQCSRKKSAKTDQISLSTMKNERIDETQSTKESLSEKKEEMEEDSFAKKTPIK</sequence>
<evidence type="ECO:0000256" key="2">
    <source>
        <dbReference type="SAM" id="Phobius"/>
    </source>
</evidence>
<keyword evidence="4" id="KW-1185">Reference proteome</keyword>
<dbReference type="EMBL" id="KZ270310">
    <property type="protein sequence ID" value="OZC05947.1"/>
    <property type="molecule type" value="Genomic_DNA"/>
</dbReference>
<evidence type="ECO:0000313" key="3">
    <source>
        <dbReference type="EMBL" id="OZC05947.1"/>
    </source>
</evidence>
<keyword evidence="2" id="KW-1133">Transmembrane helix</keyword>
<dbReference type="Proteomes" id="UP000242913">
    <property type="component" value="Unassembled WGS sequence"/>
</dbReference>
<gene>
    <name evidence="3" type="ORF">X798_07075</name>
</gene>
<proteinExistence type="predicted"/>
<accession>A0A238BKI4</accession>
<feature type="transmembrane region" description="Helical" evidence="2">
    <location>
        <begin position="20"/>
        <end position="38"/>
    </location>
</feature>
<evidence type="ECO:0000313" key="4">
    <source>
        <dbReference type="Proteomes" id="UP000242913"/>
    </source>
</evidence>
<keyword evidence="2" id="KW-0812">Transmembrane</keyword>
<feature type="non-terminal residue" evidence="3">
    <location>
        <position position="91"/>
    </location>
</feature>
<feature type="compositionally biased region" description="Basic and acidic residues" evidence="1">
    <location>
        <begin position="58"/>
        <end position="78"/>
    </location>
</feature>
<organism evidence="3 4">
    <name type="scientific">Onchocerca flexuosa</name>
    <dbReference type="NCBI Taxonomy" id="387005"/>
    <lineage>
        <taxon>Eukaryota</taxon>
        <taxon>Metazoa</taxon>
        <taxon>Ecdysozoa</taxon>
        <taxon>Nematoda</taxon>
        <taxon>Chromadorea</taxon>
        <taxon>Rhabditida</taxon>
        <taxon>Spirurina</taxon>
        <taxon>Spiruromorpha</taxon>
        <taxon>Filarioidea</taxon>
        <taxon>Onchocercidae</taxon>
        <taxon>Onchocerca</taxon>
    </lineage>
</organism>
<keyword evidence="2" id="KW-0472">Membrane</keyword>
<feature type="region of interest" description="Disordered" evidence="1">
    <location>
        <begin position="58"/>
        <end position="91"/>
    </location>
</feature>
<name>A0A238BKI4_9BILA</name>
<evidence type="ECO:0000256" key="1">
    <source>
        <dbReference type="SAM" id="MobiDB-lite"/>
    </source>
</evidence>
<dbReference type="AlphaFoldDB" id="A0A238BKI4"/>
<protein>
    <submittedName>
        <fullName evidence="3">Uncharacterized protein</fullName>
    </submittedName>
</protein>